<feature type="transmembrane region" description="Helical" evidence="1">
    <location>
        <begin position="174"/>
        <end position="192"/>
    </location>
</feature>
<comment type="caution">
    <text evidence="2">The sequence shown here is derived from an EMBL/GenBank/DDBJ whole genome shotgun (WGS) entry which is preliminary data.</text>
</comment>
<dbReference type="RefSeq" id="WP_050806474.1">
    <property type="nucleotide sequence ID" value="NZ_AEYW01000018.1"/>
</dbReference>
<dbReference type="EMBL" id="RCCT01000002">
    <property type="protein sequence ID" value="RLK08487.1"/>
    <property type="molecule type" value="Genomic_DNA"/>
</dbReference>
<feature type="transmembrane region" description="Helical" evidence="1">
    <location>
        <begin position="316"/>
        <end position="334"/>
    </location>
</feature>
<feature type="transmembrane region" description="Helical" evidence="1">
    <location>
        <begin position="65"/>
        <end position="86"/>
    </location>
</feature>
<feature type="transmembrane region" description="Helical" evidence="1">
    <location>
        <begin position="417"/>
        <end position="439"/>
    </location>
</feature>
<keyword evidence="1" id="KW-1133">Transmembrane helix</keyword>
<evidence type="ECO:0000313" key="2">
    <source>
        <dbReference type="EMBL" id="RLK08487.1"/>
    </source>
</evidence>
<dbReference type="Proteomes" id="UP000271700">
    <property type="component" value="Unassembled WGS sequence"/>
</dbReference>
<keyword evidence="1" id="KW-0472">Membrane</keyword>
<reference evidence="2 3" key="1">
    <citation type="submission" date="2018-10" db="EMBL/GenBank/DDBJ databases">
        <title>Genomic Encyclopedia of Archaeal and Bacterial Type Strains, Phase II (KMG-II): from individual species to whole genera.</title>
        <authorList>
            <person name="Goeker M."/>
        </authorList>
    </citation>
    <scope>NUCLEOTIDE SEQUENCE [LARGE SCALE GENOMIC DNA]</scope>
    <source>
        <strain evidence="2 3">DSM 29317</strain>
    </source>
</reference>
<dbReference type="STRING" id="981384.GCA_000192475_01007"/>
<feature type="transmembrane region" description="Helical" evidence="1">
    <location>
        <begin position="98"/>
        <end position="122"/>
    </location>
</feature>
<dbReference type="AlphaFoldDB" id="A0A497ZZQ2"/>
<feature type="transmembrane region" description="Helical" evidence="1">
    <location>
        <begin position="383"/>
        <end position="405"/>
    </location>
</feature>
<sequence>MVAGPAFAHAADQGFVLLLPTTAYITGGAATVAATILLLVCLRPGQIEVILRPITLPLKRGRGRWCNWGQIAASLCLMLLILIGLRGPTDPQANLMPLVLWTIWWMLLFMVQALIFDVWKWVNPWPGLHRLLAPDHKAPLTLAKKLSIWPAVVLMAAFQGFVLADAAPNDPGRLASFALGYWGFTVLGMTLFGRKSWLGQVECFSVLFALIGTIRSVRGSAFGVPGWQVFHGNQFDLSHAAFVIIILASGSFDGLYETFWWLDQLGVNPLEYPGRTAMIWPTTLGLYTSMLLLTCIFALAVYLGTVLVNETASFKIAFIRFSITLLPIAIGYHFAHYFVTFLVQIQVVVATLADPFALGWNLFGLGSRPVRVGFLTVPDTVKTIWLTQAGVVVLSHVLAVILCHRTAEALCTSRRDILLLQLGLSILMIFYTIFGLWLLSSPRGA</sequence>
<gene>
    <name evidence="2" type="ORF">CLV75_2165</name>
</gene>
<keyword evidence="1" id="KW-0812">Transmembrane</keyword>
<evidence type="ECO:0000256" key="1">
    <source>
        <dbReference type="SAM" id="Phobius"/>
    </source>
</evidence>
<feature type="transmembrane region" description="Helical" evidence="1">
    <location>
        <begin position="23"/>
        <end position="44"/>
    </location>
</feature>
<protein>
    <submittedName>
        <fullName evidence="2">Uncharacterized protein</fullName>
    </submittedName>
</protein>
<dbReference type="OrthoDB" id="8168962at2"/>
<feature type="transmembrane region" description="Helical" evidence="1">
    <location>
        <begin position="277"/>
        <end position="304"/>
    </location>
</feature>
<feature type="transmembrane region" description="Helical" evidence="1">
    <location>
        <begin position="142"/>
        <end position="162"/>
    </location>
</feature>
<feature type="transmembrane region" description="Helical" evidence="1">
    <location>
        <begin position="341"/>
        <end position="363"/>
    </location>
</feature>
<proteinExistence type="predicted"/>
<organism evidence="2 3">
    <name type="scientific">Ruegeria conchae</name>
    <dbReference type="NCBI Taxonomy" id="981384"/>
    <lineage>
        <taxon>Bacteria</taxon>
        <taxon>Pseudomonadati</taxon>
        <taxon>Pseudomonadota</taxon>
        <taxon>Alphaproteobacteria</taxon>
        <taxon>Rhodobacterales</taxon>
        <taxon>Roseobacteraceae</taxon>
        <taxon>Ruegeria</taxon>
    </lineage>
</organism>
<evidence type="ECO:0000313" key="3">
    <source>
        <dbReference type="Proteomes" id="UP000271700"/>
    </source>
</evidence>
<accession>A0A497ZZQ2</accession>
<name>A0A497ZZQ2_9RHOB</name>
<keyword evidence="3" id="KW-1185">Reference proteome</keyword>